<accession>A0A1H2ZE67</accession>
<dbReference type="Proteomes" id="UP000198534">
    <property type="component" value="Unassembled WGS sequence"/>
</dbReference>
<keyword evidence="2" id="KW-1185">Reference proteome</keyword>
<keyword evidence="1" id="KW-0167">Capsid protein</keyword>
<dbReference type="Pfam" id="PF10628">
    <property type="entry name" value="CotE"/>
    <property type="match status" value="1"/>
</dbReference>
<keyword evidence="1" id="KW-0946">Virion</keyword>
<sequence>MSNTESGIQTRQIITKAVTGKGRKFSQTTHSVQPPDNISSILGCWIINHQYDAARIGDAIEVTGSYDINIWFSQNRNTKTEVANQTVRYSVPVQLSYFDRNVRDGTTEVNAVATQPPNCIEATISGNGTVLVRVEKEFYVEMVGETKVNVVVEPGDDDWTDKVGVDDYGDDIDFEDLDPNLVIDDLDG</sequence>
<dbReference type="RefSeq" id="WP_091740758.1">
    <property type="nucleotide sequence ID" value="NZ_FNNQ01000011.1"/>
</dbReference>
<protein>
    <submittedName>
        <fullName evidence="1">Spore coat protein E</fullName>
    </submittedName>
</protein>
<dbReference type="InterPro" id="IPR018901">
    <property type="entry name" value="Spore_coat_CotE"/>
</dbReference>
<gene>
    <name evidence="1" type="ORF">SAMN05444487_11131</name>
</gene>
<evidence type="ECO:0000313" key="1">
    <source>
        <dbReference type="EMBL" id="SDX15782.1"/>
    </source>
</evidence>
<dbReference type="OrthoDB" id="2374983at2"/>
<organism evidence="1 2">
    <name type="scientific">Marininema mesophilum</name>
    <dbReference type="NCBI Taxonomy" id="1048340"/>
    <lineage>
        <taxon>Bacteria</taxon>
        <taxon>Bacillati</taxon>
        <taxon>Bacillota</taxon>
        <taxon>Bacilli</taxon>
        <taxon>Bacillales</taxon>
        <taxon>Thermoactinomycetaceae</taxon>
        <taxon>Marininema</taxon>
    </lineage>
</organism>
<proteinExistence type="predicted"/>
<name>A0A1H2ZE67_9BACL</name>
<evidence type="ECO:0000313" key="2">
    <source>
        <dbReference type="Proteomes" id="UP000198534"/>
    </source>
</evidence>
<dbReference type="EMBL" id="FNNQ01000011">
    <property type="protein sequence ID" value="SDX15782.1"/>
    <property type="molecule type" value="Genomic_DNA"/>
</dbReference>
<dbReference type="STRING" id="1048340.SAMN05444487_11131"/>
<reference evidence="1 2" key="1">
    <citation type="submission" date="2016-10" db="EMBL/GenBank/DDBJ databases">
        <authorList>
            <person name="de Groot N.N."/>
        </authorList>
    </citation>
    <scope>NUCLEOTIDE SEQUENCE [LARGE SCALE GENOMIC DNA]</scope>
    <source>
        <strain evidence="1 2">DSM 45610</strain>
    </source>
</reference>
<dbReference type="AlphaFoldDB" id="A0A1H2ZE67"/>